<keyword evidence="13 19" id="KW-0547">Nucleotide-binding</keyword>
<dbReference type="PANTHER" id="PTHR43340:SF1">
    <property type="entry name" value="HYPOXANTHINE PHOSPHORIBOSYLTRANSFERASE"/>
    <property type="match status" value="1"/>
</dbReference>
<dbReference type="GO" id="GO:0052657">
    <property type="term" value="F:guanine phosphoribosyltransferase activity"/>
    <property type="evidence" value="ECO:0007669"/>
    <property type="project" value="UniProtKB-ARBA"/>
</dbReference>
<dbReference type="EC" id="6.3.4.19" evidence="19"/>
<dbReference type="GO" id="GO:0005829">
    <property type="term" value="C:cytosol"/>
    <property type="evidence" value="ECO:0007669"/>
    <property type="project" value="TreeGrafter"/>
</dbReference>
<name>A0A212U672_9MICO</name>
<comment type="pathway">
    <text evidence="3">Purine metabolism; IMP biosynthesis via salvage pathway; IMP from hypoxanthine: step 1/1.</text>
</comment>
<dbReference type="GO" id="GO:0004422">
    <property type="term" value="F:hypoxanthine phosphoribosyltransferase activity"/>
    <property type="evidence" value="ECO:0007669"/>
    <property type="project" value="InterPro"/>
</dbReference>
<feature type="domain" description="tRNA(Ile)-lysidine/2-thiocytidine synthase N-terminal" evidence="21">
    <location>
        <begin position="29"/>
        <end position="212"/>
    </location>
</feature>
<dbReference type="InterPro" id="IPR050408">
    <property type="entry name" value="HGPRT"/>
</dbReference>
<dbReference type="Gene3D" id="3.40.50.2020">
    <property type="match status" value="1"/>
</dbReference>
<dbReference type="Pfam" id="PF00156">
    <property type="entry name" value="Pribosyltran"/>
    <property type="match status" value="1"/>
</dbReference>
<dbReference type="PANTHER" id="PTHR43340">
    <property type="entry name" value="HYPOXANTHINE-GUANINE PHOSPHORIBOSYLTRANSFERASE"/>
    <property type="match status" value="1"/>
</dbReference>
<keyword evidence="15" id="KW-0460">Magnesium</keyword>
<evidence type="ECO:0000256" key="5">
    <source>
        <dbReference type="ARBA" id="ARBA00008391"/>
    </source>
</evidence>
<dbReference type="InterPro" id="IPR012795">
    <property type="entry name" value="tRNA_Ile_lys_synt_N"/>
</dbReference>
<keyword evidence="6 19" id="KW-0963">Cytoplasm</keyword>
<sequence>MPGPPAAVAAVRHAVRGPLRAAAEEGAGVLVACSGGADSLALAAGLAFEADRLRRRGGRVLSGAVVVDHALQAGSAEVAARAAATCRALGLDPVLVRRVEVGRGDGPEAAAREARYDAFAEVLDGLGAPDRSVRVWLAHTADDQAEQVLLGLLRGAGTRSLAGMPARRGPYERPLLGLRRATTREACADQGLAPHQDPHNDDPRFARVRIRQALAVLGDAAGEDLVPALARSADHLRADADLLDALAAGRAAALTEHPGPAWPVEELAGVEAALRPRVWRRLVQRTHGAGPVPTHTHLAGLDRLLTGWTGQGPVHLPGGHRWARWRRDGVAVVGPSRSDTMNPSPVRPRMERPVDAEHMGDALERVLLTEEEILAGLDRMAREIAADYEGKDVLMVGVLKGAVMVVSDLMRAMPYSVPMDWMAISSYGSGTRSSGVVRILKDLDTDITDRHVLVVEDVIDSGLTLSWILENLELRGAASVEVATLLRKPEAQKVEIDAKYVGFDIPNDFVVGYGLDFDERFRNLRCVGTLAPHMYS</sequence>
<dbReference type="NCBIfam" id="TIGR01203">
    <property type="entry name" value="HGPRTase"/>
    <property type="match status" value="1"/>
</dbReference>
<keyword evidence="9 23" id="KW-0808">Transferase</keyword>
<evidence type="ECO:0000256" key="3">
    <source>
        <dbReference type="ARBA" id="ARBA00004669"/>
    </source>
</evidence>
<dbReference type="InterPro" id="IPR015262">
    <property type="entry name" value="tRNA_Ile_lys_synt_subst-bd"/>
</dbReference>
<dbReference type="OrthoDB" id="9802824at2"/>
<accession>A0A212U672</accession>
<reference evidence="23" key="1">
    <citation type="submission" date="2017-06" db="EMBL/GenBank/DDBJ databases">
        <authorList>
            <person name="Kim H.J."/>
            <person name="Triplett B.A."/>
        </authorList>
    </citation>
    <scope>NUCLEOTIDE SEQUENCE [LARGE SCALE GENOMIC DNA]</scope>
    <source>
        <strain evidence="23">DSM 22179</strain>
    </source>
</reference>
<dbReference type="FunFam" id="3.40.50.2020:FF:000006">
    <property type="entry name" value="Hypoxanthine phosphoribosyltransferase"/>
    <property type="match status" value="1"/>
</dbReference>
<evidence type="ECO:0000256" key="11">
    <source>
        <dbReference type="ARBA" id="ARBA00022723"/>
    </source>
</evidence>
<dbReference type="InterPro" id="IPR029057">
    <property type="entry name" value="PRTase-like"/>
</dbReference>
<dbReference type="InterPro" id="IPR005904">
    <property type="entry name" value="Hxn_phspho_trans"/>
</dbReference>
<gene>
    <name evidence="19" type="primary">tilS</name>
    <name evidence="23" type="ORF">SAMN05445756_2121</name>
</gene>
<keyword evidence="24" id="KW-1185">Reference proteome</keyword>
<evidence type="ECO:0000256" key="1">
    <source>
        <dbReference type="ARBA" id="ARBA00001946"/>
    </source>
</evidence>
<evidence type="ECO:0000256" key="12">
    <source>
        <dbReference type="ARBA" id="ARBA00022726"/>
    </source>
</evidence>
<dbReference type="InterPro" id="IPR012094">
    <property type="entry name" value="tRNA_Ile_lys_synt"/>
</dbReference>
<dbReference type="HAMAP" id="MF_01161">
    <property type="entry name" value="tRNA_Ile_lys_synt"/>
    <property type="match status" value="1"/>
</dbReference>
<dbReference type="GO" id="GO:0032267">
    <property type="term" value="F:tRNA(Ile)-lysidine synthase activity"/>
    <property type="evidence" value="ECO:0007669"/>
    <property type="project" value="UniProtKB-EC"/>
</dbReference>
<keyword evidence="11" id="KW-0479">Metal-binding</keyword>
<keyword evidence="12" id="KW-0660">Purine salvage</keyword>
<dbReference type="GO" id="GO:0032264">
    <property type="term" value="P:IMP salvage"/>
    <property type="evidence" value="ECO:0007669"/>
    <property type="project" value="TreeGrafter"/>
</dbReference>
<organism evidence="23 24">
    <name type="scientific">Kytococcus aerolatus</name>
    <dbReference type="NCBI Taxonomy" id="592308"/>
    <lineage>
        <taxon>Bacteria</taxon>
        <taxon>Bacillati</taxon>
        <taxon>Actinomycetota</taxon>
        <taxon>Actinomycetes</taxon>
        <taxon>Micrococcales</taxon>
        <taxon>Kytococcaceae</taxon>
        <taxon>Kytococcus</taxon>
    </lineage>
</organism>
<comment type="catalytic activity">
    <reaction evidence="16 19">
        <text>cytidine(34) in tRNA(Ile2) + L-lysine + ATP = lysidine(34) in tRNA(Ile2) + AMP + diphosphate + H(+)</text>
        <dbReference type="Rhea" id="RHEA:43744"/>
        <dbReference type="Rhea" id="RHEA-COMP:10625"/>
        <dbReference type="Rhea" id="RHEA-COMP:10670"/>
        <dbReference type="ChEBI" id="CHEBI:15378"/>
        <dbReference type="ChEBI" id="CHEBI:30616"/>
        <dbReference type="ChEBI" id="CHEBI:32551"/>
        <dbReference type="ChEBI" id="CHEBI:33019"/>
        <dbReference type="ChEBI" id="CHEBI:82748"/>
        <dbReference type="ChEBI" id="CHEBI:83665"/>
        <dbReference type="ChEBI" id="CHEBI:456215"/>
        <dbReference type="EC" id="6.3.4.19"/>
    </reaction>
</comment>
<evidence type="ECO:0000313" key="23">
    <source>
        <dbReference type="EMBL" id="SNC73743.1"/>
    </source>
</evidence>
<keyword evidence="7 19" id="KW-0436">Ligase</keyword>
<evidence type="ECO:0000256" key="9">
    <source>
        <dbReference type="ARBA" id="ARBA00022679"/>
    </source>
</evidence>
<keyword evidence="10 19" id="KW-0819">tRNA processing</keyword>
<evidence type="ECO:0000259" key="21">
    <source>
        <dbReference type="Pfam" id="PF01171"/>
    </source>
</evidence>
<feature type="domain" description="Phosphoribosyltransferase" evidence="20">
    <location>
        <begin position="370"/>
        <end position="517"/>
    </location>
</feature>
<evidence type="ECO:0000256" key="10">
    <source>
        <dbReference type="ARBA" id="ARBA00022694"/>
    </source>
</evidence>
<dbReference type="GO" id="GO:0032263">
    <property type="term" value="P:GMP salvage"/>
    <property type="evidence" value="ECO:0007669"/>
    <property type="project" value="TreeGrafter"/>
</dbReference>
<evidence type="ECO:0000256" key="4">
    <source>
        <dbReference type="ARBA" id="ARBA00004676"/>
    </source>
</evidence>
<dbReference type="GO" id="GO:0006166">
    <property type="term" value="P:purine ribonucleoside salvage"/>
    <property type="evidence" value="ECO:0007669"/>
    <property type="project" value="UniProtKB-KW"/>
</dbReference>
<dbReference type="GO" id="GO:0046100">
    <property type="term" value="P:hypoxanthine metabolic process"/>
    <property type="evidence" value="ECO:0007669"/>
    <property type="project" value="TreeGrafter"/>
</dbReference>
<comment type="cofactor">
    <cofactor evidence="1">
        <name>Mg(2+)</name>
        <dbReference type="ChEBI" id="CHEBI:18420"/>
    </cofactor>
</comment>
<evidence type="ECO:0000256" key="17">
    <source>
        <dbReference type="ARBA" id="ARBA00048811"/>
    </source>
</evidence>
<dbReference type="GO" id="GO:0006178">
    <property type="term" value="P:guanine salvage"/>
    <property type="evidence" value="ECO:0007669"/>
    <property type="project" value="TreeGrafter"/>
</dbReference>
<comment type="catalytic activity">
    <reaction evidence="17">
        <text>GMP + diphosphate = guanine + 5-phospho-alpha-D-ribose 1-diphosphate</text>
        <dbReference type="Rhea" id="RHEA:25424"/>
        <dbReference type="ChEBI" id="CHEBI:16235"/>
        <dbReference type="ChEBI" id="CHEBI:33019"/>
        <dbReference type="ChEBI" id="CHEBI:58017"/>
        <dbReference type="ChEBI" id="CHEBI:58115"/>
        <dbReference type="EC" id="2.4.2.8"/>
    </reaction>
    <physiologicalReaction direction="right-to-left" evidence="17">
        <dbReference type="Rhea" id="RHEA:25426"/>
    </physiologicalReaction>
</comment>
<comment type="similarity">
    <text evidence="19">Belongs to the tRNA(Ile)-lysidine synthase family.</text>
</comment>
<dbReference type="CDD" id="cd01992">
    <property type="entry name" value="TilS_N"/>
    <property type="match status" value="1"/>
</dbReference>
<evidence type="ECO:0000256" key="19">
    <source>
        <dbReference type="HAMAP-Rule" id="MF_01161"/>
    </source>
</evidence>
<feature type="binding site" evidence="19">
    <location>
        <begin position="34"/>
        <end position="39"/>
    </location>
    <ligand>
        <name>ATP</name>
        <dbReference type="ChEBI" id="CHEBI:30616"/>
    </ligand>
</feature>
<evidence type="ECO:0000256" key="18">
    <source>
        <dbReference type="ARBA" id="ARBA00049402"/>
    </source>
</evidence>
<proteinExistence type="inferred from homology"/>
<dbReference type="GO" id="GO:0005524">
    <property type="term" value="F:ATP binding"/>
    <property type="evidence" value="ECO:0007669"/>
    <property type="project" value="UniProtKB-UniRule"/>
</dbReference>
<comment type="subcellular location">
    <subcellularLocation>
        <location evidence="2 19">Cytoplasm</location>
    </subcellularLocation>
</comment>
<comment type="domain">
    <text evidence="19">The N-terminal region contains the highly conserved SGGXDS motif, predicted to be a P-loop motif involved in ATP binding.</text>
</comment>
<comment type="pathway">
    <text evidence="4">Purine metabolism; GMP biosynthesis via salvage pathway; GMP from guanine: step 1/1.</text>
</comment>
<comment type="similarity">
    <text evidence="5">Belongs to the purine/pyrimidine phosphoribosyltransferase family.</text>
</comment>
<dbReference type="InterPro" id="IPR011063">
    <property type="entry name" value="TilS/TtcA_N"/>
</dbReference>
<evidence type="ECO:0000256" key="7">
    <source>
        <dbReference type="ARBA" id="ARBA00022598"/>
    </source>
</evidence>
<evidence type="ECO:0000256" key="13">
    <source>
        <dbReference type="ARBA" id="ARBA00022741"/>
    </source>
</evidence>
<evidence type="ECO:0000256" key="15">
    <source>
        <dbReference type="ARBA" id="ARBA00022842"/>
    </source>
</evidence>
<dbReference type="SUPFAM" id="SSF52402">
    <property type="entry name" value="Adenine nucleotide alpha hydrolases-like"/>
    <property type="match status" value="1"/>
</dbReference>
<dbReference type="InterPro" id="IPR000836">
    <property type="entry name" value="PRTase_dom"/>
</dbReference>
<dbReference type="CDD" id="cd06223">
    <property type="entry name" value="PRTases_typeI"/>
    <property type="match status" value="1"/>
</dbReference>
<keyword evidence="14 19" id="KW-0067">ATP-binding</keyword>
<evidence type="ECO:0000256" key="6">
    <source>
        <dbReference type="ARBA" id="ARBA00022490"/>
    </source>
</evidence>
<dbReference type="Pfam" id="PF01171">
    <property type="entry name" value="ATP_bind_3"/>
    <property type="match status" value="1"/>
</dbReference>
<dbReference type="SUPFAM" id="SSF53271">
    <property type="entry name" value="PRTase-like"/>
    <property type="match status" value="1"/>
</dbReference>
<evidence type="ECO:0000256" key="14">
    <source>
        <dbReference type="ARBA" id="ARBA00022840"/>
    </source>
</evidence>
<evidence type="ECO:0000313" key="24">
    <source>
        <dbReference type="Proteomes" id="UP000198122"/>
    </source>
</evidence>
<dbReference type="AlphaFoldDB" id="A0A212U672"/>
<comment type="catalytic activity">
    <reaction evidence="18">
        <text>IMP + diphosphate = hypoxanthine + 5-phospho-alpha-D-ribose 1-diphosphate</text>
        <dbReference type="Rhea" id="RHEA:17973"/>
        <dbReference type="ChEBI" id="CHEBI:17368"/>
        <dbReference type="ChEBI" id="CHEBI:33019"/>
        <dbReference type="ChEBI" id="CHEBI:58017"/>
        <dbReference type="ChEBI" id="CHEBI:58053"/>
        <dbReference type="EC" id="2.4.2.8"/>
    </reaction>
    <physiologicalReaction direction="right-to-left" evidence="18">
        <dbReference type="Rhea" id="RHEA:17975"/>
    </physiologicalReaction>
</comment>
<dbReference type="SUPFAM" id="SSF82829">
    <property type="entry name" value="MesJ substrate recognition domain-like"/>
    <property type="match status" value="1"/>
</dbReference>
<dbReference type="Proteomes" id="UP000198122">
    <property type="component" value="Unassembled WGS sequence"/>
</dbReference>
<dbReference type="Gene3D" id="3.40.50.620">
    <property type="entry name" value="HUPs"/>
    <property type="match status" value="1"/>
</dbReference>
<feature type="domain" description="tRNA(Ile)-lysidine synthase substrate-binding" evidence="22">
    <location>
        <begin position="264"/>
        <end position="328"/>
    </location>
</feature>
<keyword evidence="8 23" id="KW-0328">Glycosyltransferase</keyword>
<dbReference type="NCBIfam" id="TIGR02432">
    <property type="entry name" value="lysidine_TilS_N"/>
    <property type="match status" value="1"/>
</dbReference>
<protein>
    <recommendedName>
        <fullName evidence="19">tRNA(Ile)-lysidine synthase</fullName>
        <ecNumber evidence="19">6.3.4.19</ecNumber>
    </recommendedName>
    <alternativeName>
        <fullName evidence="19">tRNA(Ile)-2-lysyl-cytidine synthase</fullName>
    </alternativeName>
    <alternativeName>
        <fullName evidence="19">tRNA(Ile)-lysidine synthetase</fullName>
    </alternativeName>
</protein>
<evidence type="ECO:0000256" key="8">
    <source>
        <dbReference type="ARBA" id="ARBA00022676"/>
    </source>
</evidence>
<dbReference type="Pfam" id="PF09179">
    <property type="entry name" value="TilS"/>
    <property type="match status" value="1"/>
</dbReference>
<comment type="function">
    <text evidence="19">Ligates lysine onto the cytidine present at position 34 of the AUA codon-specific tRNA(Ile) that contains the anticodon CAU, in an ATP-dependent manner. Cytidine is converted to lysidine, thus changing the amino acid specificity of the tRNA from methionine to isoleucine.</text>
</comment>
<dbReference type="GO" id="GO:0006400">
    <property type="term" value="P:tRNA modification"/>
    <property type="evidence" value="ECO:0007669"/>
    <property type="project" value="UniProtKB-UniRule"/>
</dbReference>
<evidence type="ECO:0000259" key="20">
    <source>
        <dbReference type="Pfam" id="PF00156"/>
    </source>
</evidence>
<dbReference type="GO" id="GO:0000287">
    <property type="term" value="F:magnesium ion binding"/>
    <property type="evidence" value="ECO:0007669"/>
    <property type="project" value="TreeGrafter"/>
</dbReference>
<dbReference type="InterPro" id="IPR014729">
    <property type="entry name" value="Rossmann-like_a/b/a_fold"/>
</dbReference>
<evidence type="ECO:0000256" key="2">
    <source>
        <dbReference type="ARBA" id="ARBA00004496"/>
    </source>
</evidence>
<dbReference type="EMBL" id="FYEZ01000003">
    <property type="protein sequence ID" value="SNC73743.1"/>
    <property type="molecule type" value="Genomic_DNA"/>
</dbReference>
<evidence type="ECO:0000259" key="22">
    <source>
        <dbReference type="Pfam" id="PF09179"/>
    </source>
</evidence>
<evidence type="ECO:0000256" key="16">
    <source>
        <dbReference type="ARBA" id="ARBA00048539"/>
    </source>
</evidence>